<dbReference type="Pfam" id="PF12704">
    <property type="entry name" value="MacB_PCD"/>
    <property type="match status" value="2"/>
</dbReference>
<accession>A0A1I0SC74</accession>
<feature type="domain" description="ABC3 transporter permease C-terminal" evidence="8">
    <location>
        <begin position="292"/>
        <end position="405"/>
    </location>
</feature>
<feature type="transmembrane region" description="Helical" evidence="7">
    <location>
        <begin position="717"/>
        <end position="739"/>
    </location>
</feature>
<evidence type="ECO:0000256" key="3">
    <source>
        <dbReference type="ARBA" id="ARBA00022692"/>
    </source>
</evidence>
<feature type="transmembrane region" description="Helical" evidence="7">
    <location>
        <begin position="379"/>
        <end position="403"/>
    </location>
</feature>
<dbReference type="Pfam" id="PF02687">
    <property type="entry name" value="FtsX"/>
    <property type="match status" value="2"/>
</dbReference>
<feature type="transmembrane region" description="Helical" evidence="7">
    <location>
        <begin position="424"/>
        <end position="448"/>
    </location>
</feature>
<evidence type="ECO:0000313" key="10">
    <source>
        <dbReference type="EMBL" id="SEW54490.1"/>
    </source>
</evidence>
<keyword evidence="3 7" id="KW-0812">Transmembrane</keyword>
<comment type="subcellular location">
    <subcellularLocation>
        <location evidence="1">Cell membrane</location>
        <topology evidence="1">Multi-pass membrane protein</topology>
    </subcellularLocation>
</comment>
<organism evidence="10 11">
    <name type="scientific">Chitinophaga arvensicola</name>
    <dbReference type="NCBI Taxonomy" id="29529"/>
    <lineage>
        <taxon>Bacteria</taxon>
        <taxon>Pseudomonadati</taxon>
        <taxon>Bacteroidota</taxon>
        <taxon>Chitinophagia</taxon>
        <taxon>Chitinophagales</taxon>
        <taxon>Chitinophagaceae</taxon>
        <taxon>Chitinophaga</taxon>
    </lineage>
</organism>
<dbReference type="STRING" id="29529.SAMN04488122_6052"/>
<evidence type="ECO:0000256" key="7">
    <source>
        <dbReference type="SAM" id="Phobius"/>
    </source>
</evidence>
<dbReference type="RefSeq" id="WP_089902123.1">
    <property type="nucleotide sequence ID" value="NZ_FOJG01000002.1"/>
</dbReference>
<dbReference type="PANTHER" id="PTHR30572:SF4">
    <property type="entry name" value="ABC TRANSPORTER PERMEASE YTRF"/>
    <property type="match status" value="1"/>
</dbReference>
<feature type="transmembrane region" description="Helical" evidence="7">
    <location>
        <begin position="337"/>
        <end position="359"/>
    </location>
</feature>
<feature type="transmembrane region" description="Helical" evidence="7">
    <location>
        <begin position="21"/>
        <end position="42"/>
    </location>
</feature>
<dbReference type="GO" id="GO:0005886">
    <property type="term" value="C:plasma membrane"/>
    <property type="evidence" value="ECO:0007669"/>
    <property type="project" value="UniProtKB-SubCell"/>
</dbReference>
<dbReference type="InterPro" id="IPR025857">
    <property type="entry name" value="MacB_PCD"/>
</dbReference>
<feature type="domain" description="MacB-like periplasmic core" evidence="9">
    <location>
        <begin position="20"/>
        <end position="242"/>
    </location>
</feature>
<proteinExistence type="inferred from homology"/>
<feature type="transmembrane region" description="Helical" evidence="7">
    <location>
        <begin position="677"/>
        <end position="697"/>
    </location>
</feature>
<evidence type="ECO:0000256" key="1">
    <source>
        <dbReference type="ARBA" id="ARBA00004651"/>
    </source>
</evidence>
<keyword evidence="4 7" id="KW-1133">Transmembrane helix</keyword>
<evidence type="ECO:0000313" key="11">
    <source>
        <dbReference type="Proteomes" id="UP000199310"/>
    </source>
</evidence>
<evidence type="ECO:0000259" key="9">
    <source>
        <dbReference type="Pfam" id="PF12704"/>
    </source>
</evidence>
<gene>
    <name evidence="10" type="ORF">SAMN04488122_6052</name>
</gene>
<dbReference type="InterPro" id="IPR003838">
    <property type="entry name" value="ABC3_permease_C"/>
</dbReference>
<feature type="domain" description="MacB-like periplasmic core" evidence="9">
    <location>
        <begin position="435"/>
        <end position="639"/>
    </location>
</feature>
<evidence type="ECO:0000256" key="5">
    <source>
        <dbReference type="ARBA" id="ARBA00023136"/>
    </source>
</evidence>
<dbReference type="InterPro" id="IPR050250">
    <property type="entry name" value="Macrolide_Exporter_MacB"/>
</dbReference>
<dbReference type="GO" id="GO:0022857">
    <property type="term" value="F:transmembrane transporter activity"/>
    <property type="evidence" value="ECO:0007669"/>
    <property type="project" value="TreeGrafter"/>
</dbReference>
<evidence type="ECO:0000256" key="6">
    <source>
        <dbReference type="ARBA" id="ARBA00038076"/>
    </source>
</evidence>
<name>A0A1I0SC74_9BACT</name>
<evidence type="ECO:0000256" key="4">
    <source>
        <dbReference type="ARBA" id="ARBA00022989"/>
    </source>
</evidence>
<sequence>MLYMYLKIAWRNIFKSKISSFINIIGLATGMAVVLMIGMWIADELNYNKTHLQHDRIVQVMRHTSMNGKTATRNSMAIPLKDEMAAGYGANFQHLVLASPGTEHVLLSGNTKIVQQGRFMEPGAIDLLSLKLAYGNSESLKDPGAIFLSRSAATALFGNADPMGKTVKIDNSMLAHVVGVYADVSYASDFRQLMFVASWNLLQTSDEWAKKAKNSWSIHSYEIFAALAPGVDINKLSASIRNLEFNHYDKAVAAKRSVGIFLFPMDRWHLFSEWKDGVNTGGRIHFVWLFGIIGVLGLLLACINFMNLTTARAEKRAKEVGIRKAVGSRQGQLIRQFFTESLLLTFIAFTTALLLTWLLLPLFNELADKKIIMPWNNALFWLCGLAGCIITGLLAGSYPALYLSSFRPVKVLKGTFRAGRYAAVPRKVLVVLQFTVSVILMVGTLMVYQQVQYAKDRPVGYSRDELLTVKLATPEVRQHFNALRESLQQTGVVVNAAASEGPTTDVWDNRSGFSWTGKDPGIQADFATIAVTPDYGATVGLTFTDGRDFSADYAADSLTGIVVNESAAKFMGMTNAVGQLVTWGSARMMIIGVVKDMIMTSPYEAVKPAIYYPDAERLNFAILRINPGVSMTAALAKIAPVFAKYNPDAPFDYQFVDQEYARKFDGEERIGKLAGCFAVLTIFISCIGLFGLSSFIAQQRTKEIGIRKVMGASVFMLWKMLSGEFLALVSIAGVLAVPVSWHFLDQWLQQYAYHVEVTAVTFVVAGAGALLVTFLTVSYQAIVAATANPVKSLRAE</sequence>
<dbReference type="OrthoDB" id="5933722at2"/>
<evidence type="ECO:0000256" key="2">
    <source>
        <dbReference type="ARBA" id="ARBA00022475"/>
    </source>
</evidence>
<feature type="transmembrane region" description="Helical" evidence="7">
    <location>
        <begin position="286"/>
        <end position="308"/>
    </location>
</feature>
<keyword evidence="11" id="KW-1185">Reference proteome</keyword>
<comment type="similarity">
    <text evidence="6">Belongs to the ABC-4 integral membrane protein family.</text>
</comment>
<dbReference type="AlphaFoldDB" id="A0A1I0SC74"/>
<keyword evidence="5 7" id="KW-0472">Membrane</keyword>
<evidence type="ECO:0000259" key="8">
    <source>
        <dbReference type="Pfam" id="PF02687"/>
    </source>
</evidence>
<feature type="domain" description="ABC3 transporter permease C-terminal" evidence="8">
    <location>
        <begin position="676"/>
        <end position="789"/>
    </location>
</feature>
<feature type="transmembrane region" description="Helical" evidence="7">
    <location>
        <begin position="759"/>
        <end position="784"/>
    </location>
</feature>
<keyword evidence="2" id="KW-1003">Cell membrane</keyword>
<dbReference type="PANTHER" id="PTHR30572">
    <property type="entry name" value="MEMBRANE COMPONENT OF TRANSPORTER-RELATED"/>
    <property type="match status" value="1"/>
</dbReference>
<reference evidence="11" key="1">
    <citation type="submission" date="2016-10" db="EMBL/GenBank/DDBJ databases">
        <authorList>
            <person name="Varghese N."/>
            <person name="Submissions S."/>
        </authorList>
    </citation>
    <scope>NUCLEOTIDE SEQUENCE [LARGE SCALE GENOMIC DNA]</scope>
    <source>
        <strain evidence="11">DSM 3695</strain>
    </source>
</reference>
<protein>
    <submittedName>
        <fullName evidence="10">ABC-type antimicrobial peptide transport system, permease component</fullName>
    </submittedName>
</protein>
<dbReference type="Proteomes" id="UP000199310">
    <property type="component" value="Unassembled WGS sequence"/>
</dbReference>
<dbReference type="EMBL" id="FOJG01000002">
    <property type="protein sequence ID" value="SEW54490.1"/>
    <property type="molecule type" value="Genomic_DNA"/>
</dbReference>